<keyword evidence="5" id="KW-0413">Isomerase</keyword>
<dbReference type="NCBIfam" id="TIGR01802">
    <property type="entry name" value="CM_pl-yst"/>
    <property type="match status" value="1"/>
</dbReference>
<dbReference type="GO" id="GO:0009073">
    <property type="term" value="P:aromatic amino acid family biosynthetic process"/>
    <property type="evidence" value="ECO:0007669"/>
    <property type="project" value="InterPro"/>
</dbReference>
<comment type="subcellular location">
    <subcellularLocation>
        <location evidence="2">Cytoplasm</location>
    </subcellularLocation>
</comment>
<evidence type="ECO:0000256" key="4">
    <source>
        <dbReference type="ARBA" id="ARBA00022490"/>
    </source>
</evidence>
<dbReference type="GO" id="GO:0004106">
    <property type="term" value="F:chorismate mutase activity"/>
    <property type="evidence" value="ECO:0007669"/>
    <property type="project" value="UniProtKB-EC"/>
</dbReference>
<keyword evidence="8" id="KW-1185">Reference proteome</keyword>
<dbReference type="InterPro" id="IPR008238">
    <property type="entry name" value="Chorismate_mutase_AroQ_euk"/>
</dbReference>
<evidence type="ECO:0000256" key="6">
    <source>
        <dbReference type="SAM" id="SignalP"/>
    </source>
</evidence>
<dbReference type="InterPro" id="IPR036263">
    <property type="entry name" value="Chorismate_II_sf"/>
</dbReference>
<evidence type="ECO:0000256" key="5">
    <source>
        <dbReference type="ARBA" id="ARBA00023235"/>
    </source>
</evidence>
<dbReference type="GO" id="GO:0005737">
    <property type="term" value="C:cytoplasm"/>
    <property type="evidence" value="ECO:0007669"/>
    <property type="project" value="UniProtKB-SubCell"/>
</dbReference>
<name>A0AAW0LM77_QUESU</name>
<protein>
    <recommendedName>
        <fullName evidence="3">chorismate mutase</fullName>
        <ecNumber evidence="3">5.4.99.5</ecNumber>
    </recommendedName>
</protein>
<dbReference type="EC" id="5.4.99.5" evidence="3"/>
<dbReference type="GO" id="GO:0046417">
    <property type="term" value="P:chorismate metabolic process"/>
    <property type="evidence" value="ECO:0007669"/>
    <property type="project" value="InterPro"/>
</dbReference>
<gene>
    <name evidence="7" type="primary">CM2_3</name>
    <name evidence="7" type="ORF">CFP56_038005</name>
</gene>
<reference evidence="7 8" key="1">
    <citation type="journal article" date="2018" name="Sci. Data">
        <title>The draft genome sequence of cork oak.</title>
        <authorList>
            <person name="Ramos A.M."/>
            <person name="Usie A."/>
            <person name="Barbosa P."/>
            <person name="Barros P.M."/>
            <person name="Capote T."/>
            <person name="Chaves I."/>
            <person name="Simoes F."/>
            <person name="Abreu I."/>
            <person name="Carrasquinho I."/>
            <person name="Faro C."/>
            <person name="Guimaraes J.B."/>
            <person name="Mendonca D."/>
            <person name="Nobrega F."/>
            <person name="Rodrigues L."/>
            <person name="Saibo N.J.M."/>
            <person name="Varela M.C."/>
            <person name="Egas C."/>
            <person name="Matos J."/>
            <person name="Miguel C.M."/>
            <person name="Oliveira M.M."/>
            <person name="Ricardo C.P."/>
            <person name="Goncalves S."/>
        </authorList>
    </citation>
    <scope>NUCLEOTIDE SEQUENCE [LARGE SCALE GENOMIC DNA]</scope>
    <source>
        <strain evidence="8">cv. HL8</strain>
    </source>
</reference>
<feature type="chain" id="PRO_5043497319" description="chorismate mutase" evidence="6">
    <location>
        <begin position="23"/>
        <end position="246"/>
    </location>
</feature>
<evidence type="ECO:0000256" key="2">
    <source>
        <dbReference type="ARBA" id="ARBA00004496"/>
    </source>
</evidence>
<evidence type="ECO:0000256" key="1">
    <source>
        <dbReference type="ARBA" id="ARBA00000824"/>
    </source>
</evidence>
<dbReference type="Gene3D" id="1.10.590.10">
    <property type="entry name" value="Chorismate mutase, AroQ class superfamily, eukaryotic"/>
    <property type="match status" value="1"/>
</dbReference>
<sequence>MSILLLIFVFVVWSHNVRNSMANGVTLESLRLSLIRQEDTIIFGLIERARFPTNSPTYNESYVSTPTFSGTLVHFVVKETEALQAKAGRYANPEEHPFFPDNLPPSVVPPYNFTEVLYPPAASININKDIWDMYFKKLLQLFVAPGDDGNYASTAASDLVCLQVKVHALSRRIHYGKLVAEVIFRESPGEYEPAIRAKDRDALMKLLTFESVEEEVKRRVAKKAMVFGQEVTLNNDDNKGKYKVDP</sequence>
<dbReference type="InterPro" id="IPR037039">
    <property type="entry name" value="CM_AroQ_sf_eucaryotic"/>
</dbReference>
<dbReference type="EMBL" id="PKMF04000072">
    <property type="protein sequence ID" value="KAK7852752.1"/>
    <property type="molecule type" value="Genomic_DNA"/>
</dbReference>
<accession>A0AAW0LM77</accession>
<evidence type="ECO:0000313" key="8">
    <source>
        <dbReference type="Proteomes" id="UP000237347"/>
    </source>
</evidence>
<dbReference type="PANTHER" id="PTHR21145:SF12">
    <property type="entry name" value="CHORISMATE MUTASE"/>
    <property type="match status" value="1"/>
</dbReference>
<evidence type="ECO:0000313" key="7">
    <source>
        <dbReference type="EMBL" id="KAK7852752.1"/>
    </source>
</evidence>
<comment type="catalytic activity">
    <reaction evidence="1">
        <text>chorismate = prephenate</text>
        <dbReference type="Rhea" id="RHEA:13897"/>
        <dbReference type="ChEBI" id="CHEBI:29748"/>
        <dbReference type="ChEBI" id="CHEBI:29934"/>
        <dbReference type="EC" id="5.4.99.5"/>
    </reaction>
</comment>
<keyword evidence="6" id="KW-0732">Signal</keyword>
<dbReference type="PANTHER" id="PTHR21145">
    <property type="entry name" value="CHORISMATE MUTASE"/>
    <property type="match status" value="1"/>
</dbReference>
<feature type="signal peptide" evidence="6">
    <location>
        <begin position="1"/>
        <end position="22"/>
    </location>
</feature>
<evidence type="ECO:0000256" key="3">
    <source>
        <dbReference type="ARBA" id="ARBA00012404"/>
    </source>
</evidence>
<organism evidence="7 8">
    <name type="scientific">Quercus suber</name>
    <name type="common">Cork oak</name>
    <dbReference type="NCBI Taxonomy" id="58331"/>
    <lineage>
        <taxon>Eukaryota</taxon>
        <taxon>Viridiplantae</taxon>
        <taxon>Streptophyta</taxon>
        <taxon>Embryophyta</taxon>
        <taxon>Tracheophyta</taxon>
        <taxon>Spermatophyta</taxon>
        <taxon>Magnoliopsida</taxon>
        <taxon>eudicotyledons</taxon>
        <taxon>Gunneridae</taxon>
        <taxon>Pentapetalae</taxon>
        <taxon>rosids</taxon>
        <taxon>fabids</taxon>
        <taxon>Fagales</taxon>
        <taxon>Fagaceae</taxon>
        <taxon>Quercus</taxon>
    </lineage>
</organism>
<dbReference type="SUPFAM" id="SSF48600">
    <property type="entry name" value="Chorismate mutase II"/>
    <property type="match status" value="1"/>
</dbReference>
<keyword evidence="4" id="KW-0963">Cytoplasm</keyword>
<comment type="caution">
    <text evidence="7">The sequence shown here is derived from an EMBL/GenBank/DDBJ whole genome shotgun (WGS) entry which is preliminary data.</text>
</comment>
<dbReference type="PROSITE" id="PS51169">
    <property type="entry name" value="CHORISMATE_MUT_3"/>
    <property type="match status" value="1"/>
</dbReference>
<dbReference type="Proteomes" id="UP000237347">
    <property type="component" value="Unassembled WGS sequence"/>
</dbReference>
<dbReference type="AlphaFoldDB" id="A0AAW0LM77"/>
<proteinExistence type="predicted"/>